<feature type="compositionally biased region" description="Low complexity" evidence="1">
    <location>
        <begin position="578"/>
        <end position="594"/>
    </location>
</feature>
<reference evidence="2" key="1">
    <citation type="journal article" date="2020" name="Fungal Divers.">
        <title>Resolving the Mortierellaceae phylogeny through synthesis of multi-gene phylogenetics and phylogenomics.</title>
        <authorList>
            <person name="Vandepol N."/>
            <person name="Liber J."/>
            <person name="Desiro A."/>
            <person name="Na H."/>
            <person name="Kennedy M."/>
            <person name="Barry K."/>
            <person name="Grigoriev I.V."/>
            <person name="Miller A.N."/>
            <person name="O'Donnell K."/>
            <person name="Stajich J.E."/>
            <person name="Bonito G."/>
        </authorList>
    </citation>
    <scope>NUCLEOTIDE SEQUENCE</scope>
    <source>
        <strain evidence="2">NVP60</strain>
    </source>
</reference>
<evidence type="ECO:0000313" key="3">
    <source>
        <dbReference type="Proteomes" id="UP000823405"/>
    </source>
</evidence>
<dbReference type="InterPro" id="IPR032675">
    <property type="entry name" value="LRR_dom_sf"/>
</dbReference>
<name>A0A9P6USQ5_9FUNG</name>
<evidence type="ECO:0000256" key="1">
    <source>
        <dbReference type="SAM" id="MobiDB-lite"/>
    </source>
</evidence>
<feature type="region of interest" description="Disordered" evidence="1">
    <location>
        <begin position="113"/>
        <end position="152"/>
    </location>
</feature>
<gene>
    <name evidence="2" type="ORF">BGZ97_004587</name>
</gene>
<feature type="region of interest" description="Disordered" evidence="1">
    <location>
        <begin position="477"/>
        <end position="497"/>
    </location>
</feature>
<dbReference type="SUPFAM" id="SSF52047">
    <property type="entry name" value="RNI-like"/>
    <property type="match status" value="1"/>
</dbReference>
<dbReference type="OrthoDB" id="2330886at2759"/>
<feature type="region of interest" description="Disordered" evidence="1">
    <location>
        <begin position="570"/>
        <end position="599"/>
    </location>
</feature>
<accession>A0A9P6USQ5</accession>
<dbReference type="Proteomes" id="UP000823405">
    <property type="component" value="Unassembled WGS sequence"/>
</dbReference>
<feature type="compositionally biased region" description="Acidic residues" evidence="1">
    <location>
        <begin position="134"/>
        <end position="143"/>
    </location>
</feature>
<sequence length="910" mass="103763">MDQPLQTWQMTSYDPEFVTDSEKFFVLILTALLHHQQRLTGRNAASILADYDSSSVQQEEKEEIPMTIDYSKFMTELDGYQWQYIEFHRFIRLIKMPASLRDVPEIYSGSGEIAEQATSGGESIEEHESQAAAAEDDQEDEHTEELQQNDDYKDVIREGIAQMMLHYNVECITDYSFHVSEASKNLPLAPKLAKLRRLHVHRDDSLPQKHIQDTIAFIRLNKKAFPRKPCLQLGFDYRWSMFDSSEYTSIKEARNAMFNLTKSKLELYEAVGEPAELYIGYIPGFYGLAGNISTERLLILDDEYQFRIDLGEGPDMEAFLRRCHRLDTIRMEVGHPYLFSWAAQHARDHPSSTLLPALDDLYFWSDRPYRFSIHALNDSMAAFSKSLGQVHIINSHDFCTRRQETNPWVLQQDLEKSRMIRTAPLSNGIGDWPFPLPRLRSLKIDLRCTSTIQIGSLDQCFNLEDLDLRFGSIGEGPRALVPDDNDPDADPRRQAPLDPSLFPKWTLPKLKFLRLDGTPALRFDYDSLETMPNLETLSLSCRKKVDLENRLMDIPRLSLHTSRFYSASTSKEPITAPSSMDSTQDTSSMDFTQDPSVTSKGSIWTRTWTLPKLKTLEMEGPTAAVFTFDWLKGCPSLTSVTLNLHLYGSPQRLPLIAYSPATYALSPTIEKYGSDLPGAKSAACAAAGIFEDDRGVFKESKLERLHLKGPWVITASDLTALMTDYAPYLQTLSLNKVQKRDGMSVTSFVQAFKDADEICRRRYGADWDARPGDVTDYDDDDNYESENDEKKNQDTENGAGSVYNAPENSQVVVSESSTIAAADAATDLQPARPLPGRSLLSVEADYTIGKRHRSMVELDKIDDDDADEYRRCGLRVYCFSREFFVDKWDKAWFTRNKGTEWWNAMFVEKK</sequence>
<protein>
    <submittedName>
        <fullName evidence="2">Uncharacterized protein</fullName>
    </submittedName>
</protein>
<feature type="compositionally biased region" description="Acidic residues" evidence="1">
    <location>
        <begin position="775"/>
        <end position="787"/>
    </location>
</feature>
<proteinExistence type="predicted"/>
<dbReference type="AlphaFoldDB" id="A0A9P6USQ5"/>
<dbReference type="Gene3D" id="3.80.10.10">
    <property type="entry name" value="Ribonuclease Inhibitor"/>
    <property type="match status" value="1"/>
</dbReference>
<dbReference type="EMBL" id="JAAAIN010000216">
    <property type="protein sequence ID" value="KAG0317957.1"/>
    <property type="molecule type" value="Genomic_DNA"/>
</dbReference>
<organism evidence="2 3">
    <name type="scientific">Linnemannia gamsii</name>
    <dbReference type="NCBI Taxonomy" id="64522"/>
    <lineage>
        <taxon>Eukaryota</taxon>
        <taxon>Fungi</taxon>
        <taxon>Fungi incertae sedis</taxon>
        <taxon>Mucoromycota</taxon>
        <taxon>Mortierellomycotina</taxon>
        <taxon>Mortierellomycetes</taxon>
        <taxon>Mortierellales</taxon>
        <taxon>Mortierellaceae</taxon>
        <taxon>Linnemannia</taxon>
    </lineage>
</organism>
<evidence type="ECO:0000313" key="2">
    <source>
        <dbReference type="EMBL" id="KAG0317957.1"/>
    </source>
</evidence>
<keyword evidence="3" id="KW-1185">Reference proteome</keyword>
<feature type="region of interest" description="Disordered" evidence="1">
    <location>
        <begin position="770"/>
        <end position="806"/>
    </location>
</feature>
<comment type="caution">
    <text evidence="2">The sequence shown here is derived from an EMBL/GenBank/DDBJ whole genome shotgun (WGS) entry which is preliminary data.</text>
</comment>